<feature type="transmembrane region" description="Helical" evidence="8">
    <location>
        <begin position="12"/>
        <end position="29"/>
    </location>
</feature>
<evidence type="ECO:0000256" key="3">
    <source>
        <dbReference type="ARBA" id="ARBA00022448"/>
    </source>
</evidence>
<dbReference type="InterPro" id="IPR037294">
    <property type="entry name" value="ABC_BtuC-like"/>
</dbReference>
<dbReference type="PANTHER" id="PTHR30472:SF64">
    <property type="entry name" value="IRON(3+)-HYDROXAMATE IMPORT SYSTEM PERMEASE PROTEIN FHUG"/>
    <property type="match status" value="1"/>
</dbReference>
<evidence type="ECO:0000313" key="10">
    <source>
        <dbReference type="Proteomes" id="UP001165962"/>
    </source>
</evidence>
<dbReference type="PANTHER" id="PTHR30472">
    <property type="entry name" value="FERRIC ENTEROBACTIN TRANSPORT SYSTEM PERMEASE PROTEIN"/>
    <property type="match status" value="1"/>
</dbReference>
<keyword evidence="6 8" id="KW-1133">Transmembrane helix</keyword>
<comment type="subcellular location">
    <subcellularLocation>
        <location evidence="1">Cell membrane</location>
        <topology evidence="1">Multi-pass membrane protein</topology>
    </subcellularLocation>
</comment>
<dbReference type="Pfam" id="PF01032">
    <property type="entry name" value="FecCD"/>
    <property type="match status" value="1"/>
</dbReference>
<keyword evidence="5 8" id="KW-0812">Transmembrane</keyword>
<dbReference type="InterPro" id="IPR000522">
    <property type="entry name" value="ABC_transptr_permease_BtuC"/>
</dbReference>
<dbReference type="Proteomes" id="UP001165962">
    <property type="component" value="Unassembled WGS sequence"/>
</dbReference>
<evidence type="ECO:0000256" key="7">
    <source>
        <dbReference type="ARBA" id="ARBA00023136"/>
    </source>
</evidence>
<keyword evidence="7 8" id="KW-0472">Membrane</keyword>
<organism evidence="9 10">
    <name type="scientific">Paenibacillus agricola</name>
    <dbReference type="NCBI Taxonomy" id="2716264"/>
    <lineage>
        <taxon>Bacteria</taxon>
        <taxon>Bacillati</taxon>
        <taxon>Bacillota</taxon>
        <taxon>Bacilli</taxon>
        <taxon>Bacillales</taxon>
        <taxon>Paenibacillaceae</taxon>
        <taxon>Paenibacillus</taxon>
    </lineage>
</organism>
<evidence type="ECO:0000313" key="9">
    <source>
        <dbReference type="EMBL" id="NHN33962.1"/>
    </source>
</evidence>
<gene>
    <name evidence="9" type="ORF">G9U52_29515</name>
</gene>
<protein>
    <submittedName>
        <fullName evidence="9">Iron ABC transporter permease</fullName>
    </submittedName>
</protein>
<accession>A0ABX0JCS8</accession>
<evidence type="ECO:0000256" key="1">
    <source>
        <dbReference type="ARBA" id="ARBA00004651"/>
    </source>
</evidence>
<evidence type="ECO:0000256" key="5">
    <source>
        <dbReference type="ARBA" id="ARBA00022692"/>
    </source>
</evidence>
<keyword evidence="3" id="KW-0813">Transport</keyword>
<proteinExistence type="inferred from homology"/>
<evidence type="ECO:0000256" key="8">
    <source>
        <dbReference type="SAM" id="Phobius"/>
    </source>
</evidence>
<feature type="transmembrane region" description="Helical" evidence="8">
    <location>
        <begin position="126"/>
        <end position="144"/>
    </location>
</feature>
<dbReference type="CDD" id="cd06550">
    <property type="entry name" value="TM_ABC_iron-siderophores_like"/>
    <property type="match status" value="1"/>
</dbReference>
<keyword evidence="4" id="KW-1003">Cell membrane</keyword>
<sequence>MNNLRSGTNWDYVLAALVWMLLLLPYAFYKSHRINILYMGEDIATGVGLSVQKERTILMAIAVGLAGACVAVAGSIGFVGLIAPHLARRIIGRDYRVVLPSSALIGSILVLVSDTIGRIIAQPVDIPVGIVTAAVGAPYFLYLLTRK</sequence>
<comment type="caution">
    <text evidence="9">The sequence shown here is derived from an EMBL/GenBank/DDBJ whole genome shotgun (WGS) entry which is preliminary data.</text>
</comment>
<dbReference type="SUPFAM" id="SSF81345">
    <property type="entry name" value="ABC transporter involved in vitamin B12 uptake, BtuC"/>
    <property type="match status" value="1"/>
</dbReference>
<evidence type="ECO:0000256" key="6">
    <source>
        <dbReference type="ARBA" id="ARBA00022989"/>
    </source>
</evidence>
<name>A0ABX0JCS8_9BACL</name>
<comment type="similarity">
    <text evidence="2">Belongs to the binding-protein-dependent transport system permease family. FecCD subfamily.</text>
</comment>
<feature type="transmembrane region" description="Helical" evidence="8">
    <location>
        <begin position="57"/>
        <end position="83"/>
    </location>
</feature>
<evidence type="ECO:0000256" key="4">
    <source>
        <dbReference type="ARBA" id="ARBA00022475"/>
    </source>
</evidence>
<dbReference type="EMBL" id="JAAOIW010000015">
    <property type="protein sequence ID" value="NHN33962.1"/>
    <property type="molecule type" value="Genomic_DNA"/>
</dbReference>
<evidence type="ECO:0000256" key="2">
    <source>
        <dbReference type="ARBA" id="ARBA00007935"/>
    </source>
</evidence>
<dbReference type="Gene3D" id="1.10.3470.10">
    <property type="entry name" value="ABC transporter involved in vitamin B12 uptake, BtuC"/>
    <property type="match status" value="1"/>
</dbReference>
<feature type="transmembrane region" description="Helical" evidence="8">
    <location>
        <begin position="95"/>
        <end position="120"/>
    </location>
</feature>
<reference evidence="9" key="1">
    <citation type="submission" date="2020-03" db="EMBL/GenBank/DDBJ databases">
        <title>Draft sequencing of Paenibacilllus sp. S3N08.</title>
        <authorList>
            <person name="Kim D.-U."/>
        </authorList>
    </citation>
    <scope>NUCLEOTIDE SEQUENCE</scope>
    <source>
        <strain evidence="9">S3N08</strain>
    </source>
</reference>
<keyword evidence="10" id="KW-1185">Reference proteome</keyword>